<dbReference type="Pfam" id="PF02645">
    <property type="entry name" value="DegV"/>
    <property type="match status" value="1"/>
</dbReference>
<name>A0A645HLH7_9ZZZZ</name>
<dbReference type="NCBIfam" id="TIGR00762">
    <property type="entry name" value="DegV"/>
    <property type="match status" value="1"/>
</dbReference>
<dbReference type="PANTHER" id="PTHR33434:SF2">
    <property type="entry name" value="FATTY ACID-BINDING PROTEIN TM_1468"/>
    <property type="match status" value="1"/>
</dbReference>
<dbReference type="PANTHER" id="PTHR33434">
    <property type="entry name" value="DEGV DOMAIN-CONTAINING PROTEIN DR_1986-RELATED"/>
    <property type="match status" value="1"/>
</dbReference>
<dbReference type="PROSITE" id="PS51482">
    <property type="entry name" value="DEGV"/>
    <property type="match status" value="1"/>
</dbReference>
<dbReference type="EMBL" id="VSSQ01095550">
    <property type="protein sequence ID" value="MPN39630.1"/>
    <property type="molecule type" value="Genomic_DNA"/>
</dbReference>
<evidence type="ECO:0000256" key="1">
    <source>
        <dbReference type="ARBA" id="ARBA00023121"/>
    </source>
</evidence>
<organism evidence="2">
    <name type="scientific">bioreactor metagenome</name>
    <dbReference type="NCBI Taxonomy" id="1076179"/>
    <lineage>
        <taxon>unclassified sequences</taxon>
        <taxon>metagenomes</taxon>
        <taxon>ecological metagenomes</taxon>
    </lineage>
</organism>
<comment type="caution">
    <text evidence="2">The sequence shown here is derived from an EMBL/GenBank/DDBJ whole genome shotgun (WGS) entry which is preliminary data.</text>
</comment>
<gene>
    <name evidence="2" type="ORF">SDC9_187158</name>
</gene>
<proteinExistence type="predicted"/>
<accession>A0A645HLH7</accession>
<dbReference type="GO" id="GO:0008289">
    <property type="term" value="F:lipid binding"/>
    <property type="evidence" value="ECO:0007669"/>
    <property type="project" value="UniProtKB-KW"/>
</dbReference>
<dbReference type="SUPFAM" id="SSF82549">
    <property type="entry name" value="DAK1/DegV-like"/>
    <property type="match status" value="1"/>
</dbReference>
<dbReference type="InterPro" id="IPR043168">
    <property type="entry name" value="DegV_C"/>
</dbReference>
<keyword evidence="1" id="KW-0446">Lipid-binding</keyword>
<sequence>MGQGAPVLEAARVIHNGGSIEDAIKRADDVRRTEGAYYVVRTLEYLKKGGRIGVIEGTLGTLLQIRPVITVDDAGLFRAAAKTKGFKRAVSLMVGEIREKFAGKRIHLSAIHCENMEGAEQLAEEVRSFADVVECFVTQLCPTMSIHTGRGLLGLIAYEMA</sequence>
<dbReference type="Gene3D" id="3.30.1180.10">
    <property type="match status" value="1"/>
</dbReference>
<dbReference type="AlphaFoldDB" id="A0A645HLH7"/>
<dbReference type="InterPro" id="IPR003797">
    <property type="entry name" value="DegV"/>
</dbReference>
<reference evidence="2" key="1">
    <citation type="submission" date="2019-08" db="EMBL/GenBank/DDBJ databases">
        <authorList>
            <person name="Kucharzyk K."/>
            <person name="Murdoch R.W."/>
            <person name="Higgins S."/>
            <person name="Loffler F."/>
        </authorList>
    </citation>
    <scope>NUCLEOTIDE SEQUENCE</scope>
</reference>
<dbReference type="InterPro" id="IPR050270">
    <property type="entry name" value="DegV_domain_contain"/>
</dbReference>
<evidence type="ECO:0000313" key="2">
    <source>
        <dbReference type="EMBL" id="MPN39630.1"/>
    </source>
</evidence>
<protein>
    <submittedName>
        <fullName evidence="2">Fatty acid-binding protein</fullName>
    </submittedName>
</protein>